<reference evidence="2 3" key="1">
    <citation type="submission" date="2019-03" db="EMBL/GenBank/DDBJ databases">
        <title>First draft genome of Liparis tanakae, snailfish: a comprehensive survey of snailfish specific genes.</title>
        <authorList>
            <person name="Kim W."/>
            <person name="Song I."/>
            <person name="Jeong J.-H."/>
            <person name="Kim D."/>
            <person name="Kim S."/>
            <person name="Ryu S."/>
            <person name="Song J.Y."/>
            <person name="Lee S.K."/>
        </authorList>
    </citation>
    <scope>NUCLEOTIDE SEQUENCE [LARGE SCALE GENOMIC DNA]</scope>
    <source>
        <tissue evidence="2">Muscle</tissue>
    </source>
</reference>
<gene>
    <name evidence="2" type="ORF">EYF80_056546</name>
</gene>
<sequence>MLHVDVKRSHKRTPLSPHARGEQQETGFIITWLLAASAFHTNKGVSRNEPQSLRGDAVKPPEDTSDDVIAEAS</sequence>
<dbReference type="AlphaFoldDB" id="A0A4Z2EYK3"/>
<evidence type="ECO:0000313" key="2">
    <source>
        <dbReference type="EMBL" id="TNN33292.1"/>
    </source>
</evidence>
<accession>A0A4Z2EYK3</accession>
<evidence type="ECO:0000256" key="1">
    <source>
        <dbReference type="SAM" id="MobiDB-lite"/>
    </source>
</evidence>
<proteinExistence type="predicted"/>
<organism evidence="2 3">
    <name type="scientific">Liparis tanakae</name>
    <name type="common">Tanaka's snailfish</name>
    <dbReference type="NCBI Taxonomy" id="230148"/>
    <lineage>
        <taxon>Eukaryota</taxon>
        <taxon>Metazoa</taxon>
        <taxon>Chordata</taxon>
        <taxon>Craniata</taxon>
        <taxon>Vertebrata</taxon>
        <taxon>Euteleostomi</taxon>
        <taxon>Actinopterygii</taxon>
        <taxon>Neopterygii</taxon>
        <taxon>Teleostei</taxon>
        <taxon>Neoteleostei</taxon>
        <taxon>Acanthomorphata</taxon>
        <taxon>Eupercaria</taxon>
        <taxon>Perciformes</taxon>
        <taxon>Cottioidei</taxon>
        <taxon>Cottales</taxon>
        <taxon>Liparidae</taxon>
        <taxon>Liparis</taxon>
    </lineage>
</organism>
<name>A0A4Z2EYK3_9TELE</name>
<dbReference type="Proteomes" id="UP000314294">
    <property type="component" value="Unassembled WGS sequence"/>
</dbReference>
<comment type="caution">
    <text evidence="2">The sequence shown here is derived from an EMBL/GenBank/DDBJ whole genome shotgun (WGS) entry which is preliminary data.</text>
</comment>
<feature type="region of interest" description="Disordered" evidence="1">
    <location>
        <begin position="43"/>
        <end position="73"/>
    </location>
</feature>
<feature type="compositionally biased region" description="Acidic residues" evidence="1">
    <location>
        <begin position="63"/>
        <end position="73"/>
    </location>
</feature>
<protein>
    <submittedName>
        <fullName evidence="2">Uncharacterized protein</fullName>
    </submittedName>
</protein>
<keyword evidence="3" id="KW-1185">Reference proteome</keyword>
<dbReference type="EMBL" id="SRLO01002286">
    <property type="protein sequence ID" value="TNN33292.1"/>
    <property type="molecule type" value="Genomic_DNA"/>
</dbReference>
<evidence type="ECO:0000313" key="3">
    <source>
        <dbReference type="Proteomes" id="UP000314294"/>
    </source>
</evidence>
<feature type="region of interest" description="Disordered" evidence="1">
    <location>
        <begin position="1"/>
        <end position="22"/>
    </location>
</feature>